<feature type="domain" description="SnoaL-like" evidence="1">
    <location>
        <begin position="56"/>
        <end position="179"/>
    </location>
</feature>
<dbReference type="Proteomes" id="UP001629744">
    <property type="component" value="Unassembled WGS sequence"/>
</dbReference>
<dbReference type="InterPro" id="IPR037401">
    <property type="entry name" value="SnoaL-like"/>
</dbReference>
<dbReference type="EMBL" id="JBDLNU010000002">
    <property type="protein sequence ID" value="MFM1728802.1"/>
    <property type="molecule type" value="Genomic_DNA"/>
</dbReference>
<gene>
    <name evidence="2" type="ORF">ABEU19_002299</name>
</gene>
<evidence type="ECO:0000313" key="2">
    <source>
        <dbReference type="EMBL" id="MFM1728802.1"/>
    </source>
</evidence>
<comment type="caution">
    <text evidence="2">The sequence shown here is derived from an EMBL/GenBank/DDBJ whole genome shotgun (WGS) entry which is preliminary data.</text>
</comment>
<accession>A0ABW9FTU4</accession>
<evidence type="ECO:0000259" key="1">
    <source>
        <dbReference type="Pfam" id="PF13577"/>
    </source>
</evidence>
<reference evidence="2 3" key="1">
    <citation type="submission" date="2023-11" db="EMBL/GenBank/DDBJ databases">
        <authorList>
            <person name="Val-Calvo J."/>
            <person name="Scortti M."/>
            <person name="Vazquez-Boland J."/>
        </authorList>
    </citation>
    <scope>NUCLEOTIDE SEQUENCE [LARGE SCALE GENOMIC DNA]</scope>
    <source>
        <strain evidence="2 3">DSM 46662</strain>
    </source>
</reference>
<name>A0ABW9FTU4_9NOCA</name>
<dbReference type="RefSeq" id="WP_348605161.1">
    <property type="nucleotide sequence ID" value="NZ_CP157276.1"/>
</dbReference>
<dbReference type="SUPFAM" id="SSF54427">
    <property type="entry name" value="NTF2-like"/>
    <property type="match status" value="1"/>
</dbReference>
<evidence type="ECO:0000313" key="3">
    <source>
        <dbReference type="Proteomes" id="UP001629744"/>
    </source>
</evidence>
<dbReference type="InterPro" id="IPR032710">
    <property type="entry name" value="NTF2-like_dom_sf"/>
</dbReference>
<keyword evidence="3" id="KW-1185">Reference proteome</keyword>
<protein>
    <submittedName>
        <fullName evidence="2">Nuclear transport factor 2 family protein</fullName>
    </submittedName>
</protein>
<proteinExistence type="predicted"/>
<organism evidence="2 3">
    <name type="scientific">Prescottella soli</name>
    <dbReference type="NCBI Taxonomy" id="1543852"/>
    <lineage>
        <taxon>Bacteria</taxon>
        <taxon>Bacillati</taxon>
        <taxon>Actinomycetota</taxon>
        <taxon>Actinomycetes</taxon>
        <taxon>Mycobacteriales</taxon>
        <taxon>Nocardiaceae</taxon>
        <taxon>Prescottella</taxon>
    </lineage>
</organism>
<dbReference type="Pfam" id="PF13577">
    <property type="entry name" value="SnoaL_4"/>
    <property type="match status" value="1"/>
</dbReference>
<dbReference type="Gene3D" id="3.10.450.50">
    <property type="match status" value="1"/>
</dbReference>
<sequence>MIDQNKYGPWAFVAAGSMGYELAGKDDRDAMTSTDDKTTTSIEDRLELLEQRVRLLDDHNQIMRLLYSYGPSVDSGLSTIASGLWIEDGVYDVDTGLMDGRSEIETMVQTDPHQGFLKQGCGHVMSPARITVSGDNAVAVCHTQLILRQPDNDGYQVSRVTANRWELIRTSAGWKVAIRTSRLLDGRDEPRAILASAFSPTAQDW</sequence>